<evidence type="ECO:0000256" key="1">
    <source>
        <dbReference type="SAM" id="Phobius"/>
    </source>
</evidence>
<keyword evidence="1" id="KW-0812">Transmembrane</keyword>
<proteinExistence type="predicted"/>
<protein>
    <submittedName>
        <fullName evidence="2">Uncharacterized protein</fullName>
    </submittedName>
</protein>
<accession>A0A9P9DJR7</accession>
<dbReference type="Proteomes" id="UP000717696">
    <property type="component" value="Unassembled WGS sequence"/>
</dbReference>
<feature type="transmembrane region" description="Helical" evidence="1">
    <location>
        <begin position="62"/>
        <end position="82"/>
    </location>
</feature>
<keyword evidence="3" id="KW-1185">Reference proteome</keyword>
<dbReference type="OrthoDB" id="544298at2759"/>
<feature type="transmembrane region" description="Helical" evidence="1">
    <location>
        <begin position="29"/>
        <end position="50"/>
    </location>
</feature>
<evidence type="ECO:0000313" key="3">
    <source>
        <dbReference type="Proteomes" id="UP000717696"/>
    </source>
</evidence>
<sequence>MSHLFPHPPYANDQSLTRAFMQFHIRTRAVVSGSLLATVVVGASLIIPSIRISLRHFTPHLLRASFATVLATITLSEAFLLFHM</sequence>
<evidence type="ECO:0000313" key="2">
    <source>
        <dbReference type="EMBL" id="KAH7120179.1"/>
    </source>
</evidence>
<dbReference type="AlphaFoldDB" id="A0A9P9DJR7"/>
<organism evidence="2 3">
    <name type="scientific">Dactylonectria estremocensis</name>
    <dbReference type="NCBI Taxonomy" id="1079267"/>
    <lineage>
        <taxon>Eukaryota</taxon>
        <taxon>Fungi</taxon>
        <taxon>Dikarya</taxon>
        <taxon>Ascomycota</taxon>
        <taxon>Pezizomycotina</taxon>
        <taxon>Sordariomycetes</taxon>
        <taxon>Hypocreomycetidae</taxon>
        <taxon>Hypocreales</taxon>
        <taxon>Nectriaceae</taxon>
        <taxon>Dactylonectria</taxon>
    </lineage>
</organism>
<dbReference type="EMBL" id="JAGMUU010000029">
    <property type="protein sequence ID" value="KAH7120179.1"/>
    <property type="molecule type" value="Genomic_DNA"/>
</dbReference>
<name>A0A9P9DJR7_9HYPO</name>
<comment type="caution">
    <text evidence="2">The sequence shown here is derived from an EMBL/GenBank/DDBJ whole genome shotgun (WGS) entry which is preliminary data.</text>
</comment>
<keyword evidence="1" id="KW-1133">Transmembrane helix</keyword>
<keyword evidence="1" id="KW-0472">Membrane</keyword>
<reference evidence="2" key="1">
    <citation type="journal article" date="2021" name="Nat. Commun.">
        <title>Genetic determinants of endophytism in the Arabidopsis root mycobiome.</title>
        <authorList>
            <person name="Mesny F."/>
            <person name="Miyauchi S."/>
            <person name="Thiergart T."/>
            <person name="Pickel B."/>
            <person name="Atanasova L."/>
            <person name="Karlsson M."/>
            <person name="Huettel B."/>
            <person name="Barry K.W."/>
            <person name="Haridas S."/>
            <person name="Chen C."/>
            <person name="Bauer D."/>
            <person name="Andreopoulos W."/>
            <person name="Pangilinan J."/>
            <person name="LaButti K."/>
            <person name="Riley R."/>
            <person name="Lipzen A."/>
            <person name="Clum A."/>
            <person name="Drula E."/>
            <person name="Henrissat B."/>
            <person name="Kohler A."/>
            <person name="Grigoriev I.V."/>
            <person name="Martin F.M."/>
            <person name="Hacquard S."/>
        </authorList>
    </citation>
    <scope>NUCLEOTIDE SEQUENCE</scope>
    <source>
        <strain evidence="2">MPI-CAGE-AT-0021</strain>
    </source>
</reference>
<gene>
    <name evidence="2" type="ORF">B0J13DRAFT_568540</name>
</gene>